<dbReference type="EMBL" id="CAAALY010020810">
    <property type="protein sequence ID" value="VEL14338.1"/>
    <property type="molecule type" value="Genomic_DNA"/>
</dbReference>
<reference evidence="1" key="1">
    <citation type="submission" date="2018-11" db="EMBL/GenBank/DDBJ databases">
        <authorList>
            <consortium name="Pathogen Informatics"/>
        </authorList>
    </citation>
    <scope>NUCLEOTIDE SEQUENCE</scope>
</reference>
<keyword evidence="2" id="KW-1185">Reference proteome</keyword>
<dbReference type="Proteomes" id="UP000784294">
    <property type="component" value="Unassembled WGS sequence"/>
</dbReference>
<organism evidence="1 2">
    <name type="scientific">Protopolystoma xenopodis</name>
    <dbReference type="NCBI Taxonomy" id="117903"/>
    <lineage>
        <taxon>Eukaryota</taxon>
        <taxon>Metazoa</taxon>
        <taxon>Spiralia</taxon>
        <taxon>Lophotrochozoa</taxon>
        <taxon>Platyhelminthes</taxon>
        <taxon>Monogenea</taxon>
        <taxon>Polyopisthocotylea</taxon>
        <taxon>Polystomatidea</taxon>
        <taxon>Polystomatidae</taxon>
        <taxon>Protopolystoma</taxon>
    </lineage>
</organism>
<proteinExistence type="predicted"/>
<dbReference type="GO" id="GO:0000145">
    <property type="term" value="C:exocyst"/>
    <property type="evidence" value="ECO:0007669"/>
    <property type="project" value="InterPro"/>
</dbReference>
<gene>
    <name evidence="1" type="ORF">PXEA_LOCUS7778</name>
</gene>
<dbReference type="OrthoDB" id="10047020at2759"/>
<dbReference type="GO" id="GO:0051601">
    <property type="term" value="P:exocyst localization"/>
    <property type="evidence" value="ECO:0007669"/>
    <property type="project" value="TreeGrafter"/>
</dbReference>
<evidence type="ECO:0000313" key="2">
    <source>
        <dbReference type="Proteomes" id="UP000784294"/>
    </source>
</evidence>
<dbReference type="GO" id="GO:0000149">
    <property type="term" value="F:SNARE binding"/>
    <property type="evidence" value="ECO:0007669"/>
    <property type="project" value="TreeGrafter"/>
</dbReference>
<comment type="caution">
    <text evidence="1">The sequence shown here is derived from an EMBL/GenBank/DDBJ whole genome shotgun (WGS) entry which is preliminary data.</text>
</comment>
<dbReference type="AlphaFoldDB" id="A0A3S5B6A2"/>
<sequence length="263" mass="29335">MRSALADLEKKAKSNAAKIVSDIFSKPEQLDKIDIIRSRFVSQKTATEAQLKMAIHSQLDGVKLGLAKLDDGLEESKKCTIRFSDLEHSLSQLGGLSSSLLELKNLSKKYKQLAAAMENMSYLVKVPEAMEQAKSLIESKQLLEAHKIIQEVEGVRDELMSEVHKQQAISDLETLRTFFIGIEELNKSMASEMMIFGSRLSSAVVTQGVLTANCVRIIDREERILASSMDKEDDKNRLVRHNEMIRQCALEDLKIAKKAIAGG</sequence>
<name>A0A3S5B6A2_9PLAT</name>
<dbReference type="PANTHER" id="PTHR21292">
    <property type="entry name" value="EXOCYST COMPLEX COMPONENT SEC6-RELATED"/>
    <property type="match status" value="1"/>
</dbReference>
<evidence type="ECO:0000313" key="1">
    <source>
        <dbReference type="EMBL" id="VEL14338.1"/>
    </source>
</evidence>
<dbReference type="GO" id="GO:0006887">
    <property type="term" value="P:exocytosis"/>
    <property type="evidence" value="ECO:0007669"/>
    <property type="project" value="InterPro"/>
</dbReference>
<dbReference type="InterPro" id="IPR010326">
    <property type="entry name" value="EXOC3/Sec6"/>
</dbReference>
<protein>
    <submittedName>
        <fullName evidence="1">Uncharacterized protein</fullName>
    </submittedName>
</protein>
<dbReference type="PANTHER" id="PTHR21292:SF1">
    <property type="entry name" value="EXOCYST COMPLEX COMPONENT 3"/>
    <property type="match status" value="1"/>
</dbReference>
<accession>A0A3S5B6A2</accession>